<evidence type="ECO:0000259" key="1">
    <source>
        <dbReference type="Pfam" id="PF01974"/>
    </source>
</evidence>
<dbReference type="CDD" id="cd22363">
    <property type="entry name" value="tRNA-intron_lyase_C"/>
    <property type="match status" value="1"/>
</dbReference>
<dbReference type="Proteomes" id="UP000007485">
    <property type="component" value="Chromosome"/>
</dbReference>
<dbReference type="Pfam" id="PF01974">
    <property type="entry name" value="tRNA_int_endo"/>
    <property type="match status" value="1"/>
</dbReference>
<dbReference type="EMBL" id="CP002529">
    <property type="protein sequence ID" value="ADY02422.1"/>
    <property type="molecule type" value="Genomic_DNA"/>
</dbReference>
<evidence type="ECO:0000313" key="3">
    <source>
        <dbReference type="Proteomes" id="UP000007485"/>
    </source>
</evidence>
<dbReference type="AlphaFoldDB" id="F0QXK7"/>
<dbReference type="GO" id="GO:0000213">
    <property type="term" value="F:tRNA-intron lyase activity"/>
    <property type="evidence" value="ECO:0007669"/>
    <property type="project" value="InterPro"/>
</dbReference>
<protein>
    <submittedName>
        <fullName evidence="2">tRNA intron endonuclease, catalytic domain-containing protein</fullName>
    </submittedName>
</protein>
<keyword evidence="3" id="KW-1185">Reference proteome</keyword>
<gene>
    <name evidence="2" type="ordered locus">VMUT_2226</name>
</gene>
<dbReference type="SUPFAM" id="SSF53032">
    <property type="entry name" value="tRNA-intron endonuclease catalytic domain-like"/>
    <property type="match status" value="1"/>
</dbReference>
<keyword evidence="2" id="KW-0255">Endonuclease</keyword>
<dbReference type="GO" id="GO:0006388">
    <property type="term" value="P:tRNA splicing, via endonucleolytic cleavage and ligation"/>
    <property type="evidence" value="ECO:0007669"/>
    <property type="project" value="InterPro"/>
</dbReference>
<dbReference type="InterPro" id="IPR036167">
    <property type="entry name" value="tRNA_intron_Endo_cat-like_sf"/>
</dbReference>
<evidence type="ECO:0000313" key="2">
    <source>
        <dbReference type="EMBL" id="ADY02422.1"/>
    </source>
</evidence>
<keyword evidence="2" id="KW-0378">Hydrolase</keyword>
<feature type="domain" description="tRNA intron endonuclease catalytic" evidence="1">
    <location>
        <begin position="103"/>
        <end position="185"/>
    </location>
</feature>
<dbReference type="Gene3D" id="3.40.1350.150">
    <property type="match status" value="1"/>
</dbReference>
<dbReference type="KEGG" id="vmo:VMUT_2226"/>
<name>F0QXK7_VULM7</name>
<accession>F0QXK7</accession>
<organism evidence="2 3">
    <name type="scientific">Vulcanisaeta moutnovskia (strain 768-28)</name>
    <dbReference type="NCBI Taxonomy" id="985053"/>
    <lineage>
        <taxon>Archaea</taxon>
        <taxon>Thermoproteota</taxon>
        <taxon>Thermoprotei</taxon>
        <taxon>Thermoproteales</taxon>
        <taxon>Thermoproteaceae</taxon>
        <taxon>Vulcanisaeta</taxon>
    </lineage>
</organism>
<dbReference type="STRING" id="985053.VMUT_2226"/>
<sequence>MVMDSGFLNIYIDGLCIVKEMKNQEKVVIVKRIGSDEYSLVKIDNGDLHELEDRGIGEVKNDTFVLKPIELIYLSIIGYRVMINDNEVGVDELIREAKNPHALTVYLDMRKRGYFIKPVVNGPVDFLVWDKGKSPVSSSPRYMIKIVTEGLGIQVMELLNVLKYSESMGAQLVLALVSSEGVITYYKAFTFKPVKGG</sequence>
<proteinExistence type="predicted"/>
<keyword evidence="2" id="KW-0540">Nuclease</keyword>
<dbReference type="HOGENOM" id="CLU_1493058_0_0_2"/>
<reference evidence="2 3" key="1">
    <citation type="journal article" date="2011" name="J. Bacteriol.">
        <title>Complete genome sequence of 'Vulcanisaeta moutnovskia' strain 768-28, a novel member of the hyperthermophilic crenarchaeal genus vulcanisaeta.</title>
        <authorList>
            <person name="Gumerov V.M."/>
            <person name="Mardanov A.V."/>
            <person name="Beletsky A.V."/>
            <person name="Prokofeva M.I."/>
            <person name="Bonch-Osmolovskaya E.A."/>
            <person name="Ravin N.V."/>
            <person name="Skryabin K.G."/>
        </authorList>
    </citation>
    <scope>NUCLEOTIDE SEQUENCE [LARGE SCALE GENOMIC DNA]</scope>
    <source>
        <strain evidence="2 3">768-28</strain>
    </source>
</reference>
<dbReference type="InterPro" id="IPR006677">
    <property type="entry name" value="tRNA_intron_Endonuc_cat-like"/>
</dbReference>
<dbReference type="eggNOG" id="arCOG01701">
    <property type="taxonomic scope" value="Archaea"/>
</dbReference>